<dbReference type="OrthoDB" id="1706066at2759"/>
<sequence length="159" mass="18279">MCSCRRKYIITRKDKTSCFPLDGRCPDLNMFSIQQRTFSLTKARIFVAKLHKLSERYVSLSSSNLFSTKGVTTTSFPEFEKDNTLDIHQNLYDFSINSSETFWATLARSRLKWSKEFSQVSDCNINEGKIRWFMDGQLNASGMLESSGVWKFNPLAAAK</sequence>
<keyword evidence="3" id="KW-1185">Reference proteome</keyword>
<accession>A0A6J8AC85</accession>
<evidence type="ECO:0000313" key="2">
    <source>
        <dbReference type="EMBL" id="CAC5365156.1"/>
    </source>
</evidence>
<proteinExistence type="predicted"/>
<dbReference type="AlphaFoldDB" id="A0A6J8AC85"/>
<evidence type="ECO:0000313" key="3">
    <source>
        <dbReference type="Proteomes" id="UP000507470"/>
    </source>
</evidence>
<dbReference type="GO" id="GO:0003987">
    <property type="term" value="F:acetate-CoA ligase activity"/>
    <property type="evidence" value="ECO:0007669"/>
    <property type="project" value="UniProtKB-EC"/>
</dbReference>
<gene>
    <name evidence="2" type="ORF">MCOR_5960</name>
</gene>
<dbReference type="InterPro" id="IPR042099">
    <property type="entry name" value="ANL_N_sf"/>
</dbReference>
<dbReference type="Pfam" id="PF16177">
    <property type="entry name" value="ACAS_N"/>
    <property type="match status" value="1"/>
</dbReference>
<dbReference type="Proteomes" id="UP000507470">
    <property type="component" value="Unassembled WGS sequence"/>
</dbReference>
<dbReference type="InterPro" id="IPR032387">
    <property type="entry name" value="ACAS_N"/>
</dbReference>
<evidence type="ECO:0000259" key="1">
    <source>
        <dbReference type="Pfam" id="PF16177"/>
    </source>
</evidence>
<dbReference type="EMBL" id="CACVKT020001098">
    <property type="protein sequence ID" value="CAC5365156.1"/>
    <property type="molecule type" value="Genomic_DNA"/>
</dbReference>
<reference evidence="2 3" key="1">
    <citation type="submission" date="2020-06" db="EMBL/GenBank/DDBJ databases">
        <authorList>
            <person name="Li R."/>
            <person name="Bekaert M."/>
        </authorList>
    </citation>
    <scope>NUCLEOTIDE SEQUENCE [LARGE SCALE GENOMIC DNA]</scope>
    <source>
        <strain evidence="3">wild</strain>
    </source>
</reference>
<dbReference type="Gene3D" id="3.40.50.12780">
    <property type="entry name" value="N-terminal domain of ligase-like"/>
    <property type="match status" value="1"/>
</dbReference>
<keyword evidence="2" id="KW-0436">Ligase</keyword>
<protein>
    <submittedName>
        <fullName evidence="2">ACSS1_2</fullName>
        <ecNumber evidence="2">6.2.1.1</ecNumber>
    </submittedName>
</protein>
<organism evidence="2 3">
    <name type="scientific">Mytilus coruscus</name>
    <name type="common">Sea mussel</name>
    <dbReference type="NCBI Taxonomy" id="42192"/>
    <lineage>
        <taxon>Eukaryota</taxon>
        <taxon>Metazoa</taxon>
        <taxon>Spiralia</taxon>
        <taxon>Lophotrochozoa</taxon>
        <taxon>Mollusca</taxon>
        <taxon>Bivalvia</taxon>
        <taxon>Autobranchia</taxon>
        <taxon>Pteriomorphia</taxon>
        <taxon>Mytilida</taxon>
        <taxon>Mytiloidea</taxon>
        <taxon>Mytilidae</taxon>
        <taxon>Mytilinae</taxon>
        <taxon>Mytilus</taxon>
    </lineage>
</organism>
<name>A0A6J8AC85_MYTCO</name>
<dbReference type="EC" id="6.2.1.1" evidence="2"/>
<feature type="domain" description="Acetyl-coenzyme A synthetase N-terminal" evidence="1">
    <location>
        <begin position="89"/>
        <end position="141"/>
    </location>
</feature>